<name>A0AAV9CHW5_ACOCL</name>
<protein>
    <submittedName>
        <fullName evidence="1">Uncharacterized protein</fullName>
    </submittedName>
</protein>
<dbReference type="AlphaFoldDB" id="A0AAV9CHW5"/>
<reference evidence="1" key="1">
    <citation type="journal article" date="2023" name="Nat. Commun.">
        <title>Diploid and tetraploid genomes of Acorus and the evolution of monocots.</title>
        <authorList>
            <person name="Ma L."/>
            <person name="Liu K.W."/>
            <person name="Li Z."/>
            <person name="Hsiao Y.Y."/>
            <person name="Qi Y."/>
            <person name="Fu T."/>
            <person name="Tang G.D."/>
            <person name="Zhang D."/>
            <person name="Sun W.H."/>
            <person name="Liu D.K."/>
            <person name="Li Y."/>
            <person name="Chen G.Z."/>
            <person name="Liu X.D."/>
            <person name="Liao X.Y."/>
            <person name="Jiang Y.T."/>
            <person name="Yu X."/>
            <person name="Hao Y."/>
            <person name="Huang J."/>
            <person name="Zhao X.W."/>
            <person name="Ke S."/>
            <person name="Chen Y.Y."/>
            <person name="Wu W.L."/>
            <person name="Hsu J.L."/>
            <person name="Lin Y.F."/>
            <person name="Huang M.D."/>
            <person name="Li C.Y."/>
            <person name="Huang L."/>
            <person name="Wang Z.W."/>
            <person name="Zhao X."/>
            <person name="Zhong W.Y."/>
            <person name="Peng D.H."/>
            <person name="Ahmad S."/>
            <person name="Lan S."/>
            <person name="Zhang J.S."/>
            <person name="Tsai W.C."/>
            <person name="Van de Peer Y."/>
            <person name="Liu Z.J."/>
        </authorList>
    </citation>
    <scope>NUCLEOTIDE SEQUENCE</scope>
    <source>
        <strain evidence="1">CP</strain>
    </source>
</reference>
<proteinExistence type="predicted"/>
<organism evidence="1 2">
    <name type="scientific">Acorus calamus</name>
    <name type="common">Sweet flag</name>
    <dbReference type="NCBI Taxonomy" id="4465"/>
    <lineage>
        <taxon>Eukaryota</taxon>
        <taxon>Viridiplantae</taxon>
        <taxon>Streptophyta</taxon>
        <taxon>Embryophyta</taxon>
        <taxon>Tracheophyta</taxon>
        <taxon>Spermatophyta</taxon>
        <taxon>Magnoliopsida</taxon>
        <taxon>Liliopsida</taxon>
        <taxon>Acoraceae</taxon>
        <taxon>Acorus</taxon>
    </lineage>
</organism>
<comment type="caution">
    <text evidence="1">The sequence shown here is derived from an EMBL/GenBank/DDBJ whole genome shotgun (WGS) entry which is preliminary data.</text>
</comment>
<reference evidence="1" key="2">
    <citation type="submission" date="2023-06" db="EMBL/GenBank/DDBJ databases">
        <authorList>
            <person name="Ma L."/>
            <person name="Liu K.-W."/>
            <person name="Li Z."/>
            <person name="Hsiao Y.-Y."/>
            <person name="Qi Y."/>
            <person name="Fu T."/>
            <person name="Tang G."/>
            <person name="Zhang D."/>
            <person name="Sun W.-H."/>
            <person name="Liu D.-K."/>
            <person name="Li Y."/>
            <person name="Chen G.-Z."/>
            <person name="Liu X.-D."/>
            <person name="Liao X.-Y."/>
            <person name="Jiang Y.-T."/>
            <person name="Yu X."/>
            <person name="Hao Y."/>
            <person name="Huang J."/>
            <person name="Zhao X.-W."/>
            <person name="Ke S."/>
            <person name="Chen Y.-Y."/>
            <person name="Wu W.-L."/>
            <person name="Hsu J.-L."/>
            <person name="Lin Y.-F."/>
            <person name="Huang M.-D."/>
            <person name="Li C.-Y."/>
            <person name="Huang L."/>
            <person name="Wang Z.-W."/>
            <person name="Zhao X."/>
            <person name="Zhong W.-Y."/>
            <person name="Peng D.-H."/>
            <person name="Ahmad S."/>
            <person name="Lan S."/>
            <person name="Zhang J.-S."/>
            <person name="Tsai W.-C."/>
            <person name="Van De Peer Y."/>
            <person name="Liu Z.-J."/>
        </authorList>
    </citation>
    <scope>NUCLEOTIDE SEQUENCE</scope>
    <source>
        <strain evidence="1">CP</strain>
        <tissue evidence="1">Leaves</tissue>
    </source>
</reference>
<dbReference type="Proteomes" id="UP001180020">
    <property type="component" value="Unassembled WGS sequence"/>
</dbReference>
<sequence>MGLHLGSANSGKDSRLACMTGESITTLPSSFLINDTSIIPYLYPLLYII</sequence>
<evidence type="ECO:0000313" key="2">
    <source>
        <dbReference type="Proteomes" id="UP001180020"/>
    </source>
</evidence>
<dbReference type="EMBL" id="JAUJYO010000019">
    <property type="protein sequence ID" value="KAK1287959.1"/>
    <property type="molecule type" value="Genomic_DNA"/>
</dbReference>
<evidence type="ECO:0000313" key="1">
    <source>
        <dbReference type="EMBL" id="KAK1287959.1"/>
    </source>
</evidence>
<gene>
    <name evidence="1" type="ORF">QJS10_CPB19g01544</name>
</gene>
<accession>A0AAV9CHW5</accession>
<keyword evidence="2" id="KW-1185">Reference proteome</keyword>